<name>A0ABU8SMM2_9LACO</name>
<keyword evidence="2" id="KW-0812">Transmembrane</keyword>
<reference evidence="3 4" key="1">
    <citation type="submission" date="2023-10" db="EMBL/GenBank/DDBJ databases">
        <title>Nicoliella lavandulae sp. nov. isolated from Lavandula angustifolia flowers.</title>
        <authorList>
            <person name="Alcantara C."/>
            <person name="Zuniga M."/>
            <person name="Landete J.M."/>
            <person name="Monedero V."/>
        </authorList>
    </citation>
    <scope>NUCLEOTIDE SEQUENCE [LARGE SCALE GENOMIC DNA]</scope>
    <source>
        <strain evidence="3 4">Es01</strain>
    </source>
</reference>
<gene>
    <name evidence="3" type="ORF">R4146_08360</name>
</gene>
<feature type="region of interest" description="Disordered" evidence="1">
    <location>
        <begin position="1"/>
        <end position="34"/>
    </location>
</feature>
<sequence length="190" mass="21376">MNNNEPETRVERYDRHSKSNPNDNQQLDNANNQLTNGCKKKHHYGRWIMAIIAILLVWGIVQVNHQVSELKNTQRKTDTALDKVIKTQGEKIAAKRLPSEVKPQVIKIIQTTPLSELQRAANNESLFNQIATQNDIPQEYLLQAQSAWFNANNQALRNEIANGQLLAAYNILRDAASDNSSSSNVTSSSN</sequence>
<evidence type="ECO:0000256" key="2">
    <source>
        <dbReference type="SAM" id="Phobius"/>
    </source>
</evidence>
<dbReference type="RefSeq" id="WP_339960996.1">
    <property type="nucleotide sequence ID" value="NZ_JAWMWH010000003.1"/>
</dbReference>
<organism evidence="3 4">
    <name type="scientific">Nicoliella lavandulae</name>
    <dbReference type="NCBI Taxonomy" id="3082954"/>
    <lineage>
        <taxon>Bacteria</taxon>
        <taxon>Bacillati</taxon>
        <taxon>Bacillota</taxon>
        <taxon>Bacilli</taxon>
        <taxon>Lactobacillales</taxon>
        <taxon>Lactobacillaceae</taxon>
        <taxon>Nicoliella</taxon>
    </lineage>
</organism>
<comment type="caution">
    <text evidence="3">The sequence shown here is derived from an EMBL/GenBank/DDBJ whole genome shotgun (WGS) entry which is preliminary data.</text>
</comment>
<keyword evidence="2" id="KW-0472">Membrane</keyword>
<feature type="transmembrane region" description="Helical" evidence="2">
    <location>
        <begin position="44"/>
        <end position="61"/>
    </location>
</feature>
<evidence type="ECO:0000256" key="1">
    <source>
        <dbReference type="SAM" id="MobiDB-lite"/>
    </source>
</evidence>
<keyword evidence="4" id="KW-1185">Reference proteome</keyword>
<accession>A0ABU8SMM2</accession>
<evidence type="ECO:0000313" key="3">
    <source>
        <dbReference type="EMBL" id="MEJ6401152.1"/>
    </source>
</evidence>
<dbReference type="EMBL" id="JAWMWH010000003">
    <property type="protein sequence ID" value="MEJ6401152.1"/>
    <property type="molecule type" value="Genomic_DNA"/>
</dbReference>
<protein>
    <submittedName>
        <fullName evidence="3">Uncharacterized protein</fullName>
    </submittedName>
</protein>
<dbReference type="Proteomes" id="UP001370590">
    <property type="component" value="Unassembled WGS sequence"/>
</dbReference>
<feature type="compositionally biased region" description="Basic and acidic residues" evidence="1">
    <location>
        <begin position="1"/>
        <end position="17"/>
    </location>
</feature>
<keyword evidence="2" id="KW-1133">Transmembrane helix</keyword>
<proteinExistence type="predicted"/>
<evidence type="ECO:0000313" key="4">
    <source>
        <dbReference type="Proteomes" id="UP001370590"/>
    </source>
</evidence>
<feature type="compositionally biased region" description="Low complexity" evidence="1">
    <location>
        <begin position="20"/>
        <end position="34"/>
    </location>
</feature>